<dbReference type="KEGG" id="pib:BBD41_03295"/>
<feature type="region of interest" description="Disordered" evidence="1">
    <location>
        <begin position="138"/>
        <end position="158"/>
    </location>
</feature>
<feature type="compositionally biased region" description="Basic and acidic residues" evidence="1">
    <location>
        <begin position="225"/>
        <end position="239"/>
    </location>
</feature>
<dbReference type="RefSeq" id="WP_099476716.1">
    <property type="nucleotide sequence ID" value="NZ_CP016809.1"/>
</dbReference>
<protein>
    <recommendedName>
        <fullName evidence="2">Lin1244/Lin1753-like N-terminal domain-containing protein</fullName>
    </recommendedName>
</protein>
<dbReference type="InterPro" id="IPR025400">
    <property type="entry name" value="Lin1244/Lin1753-like_N"/>
</dbReference>
<name>A0A1B2DVF9_9BACL</name>
<reference evidence="3" key="1">
    <citation type="submission" date="2016-08" db="EMBL/GenBank/DDBJ databases">
        <title>Complete Genome Seqeunce of Paenibacillus sp. nov. IHBB 9852 from high altitute lake of Indian trans-Himalayas.</title>
        <authorList>
            <person name="Kiran S."/>
            <person name="Swarnkar M.K."/>
            <person name="Rana A."/>
            <person name="Tewari R."/>
            <person name="Gulati A."/>
        </authorList>
    </citation>
    <scope>NUCLEOTIDE SEQUENCE [LARGE SCALE GENOMIC DNA]</scope>
    <source>
        <strain evidence="3">IHBB 9852</strain>
    </source>
</reference>
<dbReference type="Pfam" id="PF14297">
    <property type="entry name" value="Lin1244_N"/>
    <property type="match status" value="1"/>
</dbReference>
<feature type="region of interest" description="Disordered" evidence="1">
    <location>
        <begin position="225"/>
        <end position="294"/>
    </location>
</feature>
<proteinExistence type="predicted"/>
<accession>A0A1B2DVF9</accession>
<feature type="compositionally biased region" description="Polar residues" evidence="1">
    <location>
        <begin position="240"/>
        <end position="268"/>
    </location>
</feature>
<dbReference type="AlphaFoldDB" id="A0A1B2DVF9"/>
<dbReference type="PANTHER" id="PTHR39196">
    <property type="entry name" value="PRIMOSOME, DNAD SUBUNIT"/>
    <property type="match status" value="1"/>
</dbReference>
<dbReference type="PANTHER" id="PTHR39196:SF1">
    <property type="entry name" value="PRIMOSOME, DNAD SUBUNIT"/>
    <property type="match status" value="1"/>
</dbReference>
<feature type="domain" description="Lin1244/Lin1753-like N-terminal" evidence="2">
    <location>
        <begin position="11"/>
        <end position="104"/>
    </location>
</feature>
<dbReference type="EMBL" id="CP016809">
    <property type="protein sequence ID" value="ANY71685.1"/>
    <property type="molecule type" value="Genomic_DNA"/>
</dbReference>
<sequence>MARPRKEGMDYFPHDTDAVNDTKIEALRMLYGNDGYAFYFILLELIYRQPNFELDVSDAETLQILAKKVEVSPEKFSNMMQTAIKRECFDPVAYHERGVLTSEGVKKRSKVVVDKREKMRKKSSNGAENELLPDSCIVSDAETREESTQSKSKSKRKVKEKINKIHYAEFVTLSREEYDKLISSHGEEKTNRMIEILNNYKGSNGKKYKSDYLAILNWVVKRVEEEEQRGERRQSEPFSREQTTANQYNANGSYHSNSNGKPVTNTGYASGARVQPQASGSDKAPSKYNEFVRR</sequence>
<evidence type="ECO:0000256" key="1">
    <source>
        <dbReference type="SAM" id="MobiDB-lite"/>
    </source>
</evidence>
<gene>
    <name evidence="3" type="ORF">BBD41_03295</name>
</gene>
<evidence type="ECO:0000313" key="3">
    <source>
        <dbReference type="EMBL" id="ANY71685.1"/>
    </source>
</evidence>
<organism evidence="3">
    <name type="scientific">Paenibacillus ihbetae</name>
    <dbReference type="NCBI Taxonomy" id="1870820"/>
    <lineage>
        <taxon>Bacteria</taxon>
        <taxon>Bacillati</taxon>
        <taxon>Bacillota</taxon>
        <taxon>Bacilli</taxon>
        <taxon>Bacillales</taxon>
        <taxon>Paenibacillaceae</taxon>
        <taxon>Paenibacillus</taxon>
    </lineage>
</organism>
<evidence type="ECO:0000259" key="2">
    <source>
        <dbReference type="Pfam" id="PF14297"/>
    </source>
</evidence>